<dbReference type="GeneID" id="63682581"/>
<dbReference type="Proteomes" id="UP000030653">
    <property type="component" value="Unassembled WGS sequence"/>
</dbReference>
<dbReference type="HOGENOM" id="CLU_607179_0_0_1"/>
<dbReference type="OrthoDB" id="2142040at2759"/>
<organism evidence="2 3">
    <name type="scientific">Dacryopinax primogenitus (strain DJM 731)</name>
    <name type="common">Brown rot fungus</name>
    <dbReference type="NCBI Taxonomy" id="1858805"/>
    <lineage>
        <taxon>Eukaryota</taxon>
        <taxon>Fungi</taxon>
        <taxon>Dikarya</taxon>
        <taxon>Basidiomycota</taxon>
        <taxon>Agaricomycotina</taxon>
        <taxon>Dacrymycetes</taxon>
        <taxon>Dacrymycetales</taxon>
        <taxon>Dacrymycetaceae</taxon>
        <taxon>Dacryopinax</taxon>
    </lineage>
</organism>
<dbReference type="Pfam" id="PF11901">
    <property type="entry name" value="DM9"/>
    <property type="match status" value="2"/>
</dbReference>
<gene>
    <name evidence="2" type="ORF">DACRYDRAFT_101090</name>
</gene>
<feature type="region of interest" description="Disordered" evidence="1">
    <location>
        <begin position="127"/>
        <end position="152"/>
    </location>
</feature>
<evidence type="ECO:0000256" key="1">
    <source>
        <dbReference type="SAM" id="MobiDB-lite"/>
    </source>
</evidence>
<feature type="region of interest" description="Disordered" evidence="1">
    <location>
        <begin position="1"/>
        <end position="34"/>
    </location>
</feature>
<dbReference type="InterPro" id="IPR006616">
    <property type="entry name" value="DM9_repeat"/>
</dbReference>
<sequence length="503" mass="54913">MPPFDHPPSAFVQPRQQGEAHQFPLPPSRGSLNPPRYWQPTTWYDTAEVVEYEGLRYQCTGAHVSGESLTVSMTSFPIPKQAHGCDEQPRNALATWIPVEKPDTPAPPGESLALTAPFPQVQLCNEGMDDHGFIPPTEPPPEYPTPPGSPPKVYADASVQTDISFPPDVTFPAWMFTAFPQSGSMTFAPPPGNPWLPTQATFSGATQLQHHPFSASQAYIRPPQPPIYAPMPLHLPLRLPPSLESVLAPISDPLDARYRSARTAERAKQGMSSFRGEVAGERVVRSHACGVWAFGGAGERDRALESEREAAWREWGTRPETWLRAARARRAAYAVPGAVRPPIRWVLVEEGQKIPEDALQTGAEATGEPLYSTRVWWQGGLHLGKAANHIYNYASISWDSQEHTTPTFEVLCGPSTHVQWLEIPHGTRVTPSLFHTLSAVEGGREATGTFIFVAQGEYGFGGAVGLHPGKASAGDDHACIGYGGGEVWIRPFRLLVYTPSSMG</sequence>
<dbReference type="SMART" id="SM00696">
    <property type="entry name" value="DM9"/>
    <property type="match status" value="1"/>
</dbReference>
<dbReference type="PANTHER" id="PTHR31649:SF1">
    <property type="entry name" value="FARNESOIC ACID O-METHYL TRANSFERASE DOMAIN-CONTAINING PROTEIN"/>
    <property type="match status" value="1"/>
</dbReference>
<evidence type="ECO:0000313" key="2">
    <source>
        <dbReference type="EMBL" id="EJT99987.1"/>
    </source>
</evidence>
<dbReference type="AlphaFoldDB" id="M5G8A5"/>
<feature type="compositionally biased region" description="Pro residues" evidence="1">
    <location>
        <begin position="136"/>
        <end position="150"/>
    </location>
</feature>
<dbReference type="EMBL" id="JH795868">
    <property type="protein sequence ID" value="EJT99987.1"/>
    <property type="molecule type" value="Genomic_DNA"/>
</dbReference>
<reference evidence="2 3" key="1">
    <citation type="journal article" date="2012" name="Science">
        <title>The Paleozoic origin of enzymatic lignin decomposition reconstructed from 31 fungal genomes.</title>
        <authorList>
            <person name="Floudas D."/>
            <person name="Binder M."/>
            <person name="Riley R."/>
            <person name="Barry K."/>
            <person name="Blanchette R.A."/>
            <person name="Henrissat B."/>
            <person name="Martinez A.T."/>
            <person name="Otillar R."/>
            <person name="Spatafora J.W."/>
            <person name="Yadav J.S."/>
            <person name="Aerts A."/>
            <person name="Benoit I."/>
            <person name="Boyd A."/>
            <person name="Carlson A."/>
            <person name="Copeland A."/>
            <person name="Coutinho P.M."/>
            <person name="de Vries R.P."/>
            <person name="Ferreira P."/>
            <person name="Findley K."/>
            <person name="Foster B."/>
            <person name="Gaskell J."/>
            <person name="Glotzer D."/>
            <person name="Gorecki P."/>
            <person name="Heitman J."/>
            <person name="Hesse C."/>
            <person name="Hori C."/>
            <person name="Igarashi K."/>
            <person name="Jurgens J.A."/>
            <person name="Kallen N."/>
            <person name="Kersten P."/>
            <person name="Kohler A."/>
            <person name="Kuees U."/>
            <person name="Kumar T.K.A."/>
            <person name="Kuo A."/>
            <person name="LaButti K."/>
            <person name="Larrondo L.F."/>
            <person name="Lindquist E."/>
            <person name="Ling A."/>
            <person name="Lombard V."/>
            <person name="Lucas S."/>
            <person name="Lundell T."/>
            <person name="Martin R."/>
            <person name="McLaughlin D.J."/>
            <person name="Morgenstern I."/>
            <person name="Morin E."/>
            <person name="Murat C."/>
            <person name="Nagy L.G."/>
            <person name="Nolan M."/>
            <person name="Ohm R.A."/>
            <person name="Patyshakuliyeva A."/>
            <person name="Rokas A."/>
            <person name="Ruiz-Duenas F.J."/>
            <person name="Sabat G."/>
            <person name="Salamov A."/>
            <person name="Samejima M."/>
            <person name="Schmutz J."/>
            <person name="Slot J.C."/>
            <person name="St John F."/>
            <person name="Stenlid J."/>
            <person name="Sun H."/>
            <person name="Sun S."/>
            <person name="Syed K."/>
            <person name="Tsang A."/>
            <person name="Wiebenga A."/>
            <person name="Young D."/>
            <person name="Pisabarro A."/>
            <person name="Eastwood D.C."/>
            <person name="Martin F."/>
            <person name="Cullen D."/>
            <person name="Grigoriev I.V."/>
            <person name="Hibbett D.S."/>
        </authorList>
    </citation>
    <scope>NUCLEOTIDE SEQUENCE [LARGE SCALE GENOMIC DNA]</scope>
    <source>
        <strain evidence="2 3">DJM-731 SS1</strain>
    </source>
</reference>
<accession>M5G8A5</accession>
<dbReference type="PANTHER" id="PTHR31649">
    <property type="entry name" value="AGAP009604-PA"/>
    <property type="match status" value="1"/>
</dbReference>
<name>M5G8A5_DACPD</name>
<protein>
    <submittedName>
        <fullName evidence="2">Uncharacterized protein</fullName>
    </submittedName>
</protein>
<dbReference type="STRING" id="1858805.M5G8A5"/>
<evidence type="ECO:0000313" key="3">
    <source>
        <dbReference type="Proteomes" id="UP000030653"/>
    </source>
</evidence>
<dbReference type="RefSeq" id="XP_040626885.1">
    <property type="nucleotide sequence ID" value="XM_040767519.1"/>
</dbReference>
<proteinExistence type="predicted"/>
<keyword evidence="3" id="KW-1185">Reference proteome</keyword>